<dbReference type="GO" id="GO:0070373">
    <property type="term" value="P:negative regulation of ERK1 and ERK2 cascade"/>
    <property type="evidence" value="ECO:0007669"/>
    <property type="project" value="EnsemblMetazoa"/>
</dbReference>
<feature type="compositionally biased region" description="Basic and acidic residues" evidence="9">
    <location>
        <begin position="397"/>
        <end position="408"/>
    </location>
</feature>
<dbReference type="EMBL" id="CH963913">
    <property type="protein sequence ID" value="KRF98664.1"/>
    <property type="molecule type" value="Genomic_DNA"/>
</dbReference>
<dbReference type="EC" id="2.3.2.27" evidence="2"/>
<reference evidence="12 13" key="1">
    <citation type="journal article" date="2007" name="Nature">
        <title>Evolution of genes and genomes on the Drosophila phylogeny.</title>
        <authorList>
            <consortium name="Drosophila 12 Genomes Consortium"/>
            <person name="Clark A.G."/>
            <person name="Eisen M.B."/>
            <person name="Smith D.R."/>
            <person name="Bergman C.M."/>
            <person name="Oliver B."/>
            <person name="Markow T.A."/>
            <person name="Kaufman T.C."/>
            <person name="Kellis M."/>
            <person name="Gelbart W."/>
            <person name="Iyer V.N."/>
            <person name="Pollard D.A."/>
            <person name="Sackton T.B."/>
            <person name="Larracuente A.M."/>
            <person name="Singh N.D."/>
            <person name="Abad J.P."/>
            <person name="Abt D.N."/>
            <person name="Adryan B."/>
            <person name="Aguade M."/>
            <person name="Akashi H."/>
            <person name="Anderson W.W."/>
            <person name="Aquadro C.F."/>
            <person name="Ardell D.H."/>
            <person name="Arguello R."/>
            <person name="Artieri C.G."/>
            <person name="Barbash D.A."/>
            <person name="Barker D."/>
            <person name="Barsanti P."/>
            <person name="Batterham P."/>
            <person name="Batzoglou S."/>
            <person name="Begun D."/>
            <person name="Bhutkar A."/>
            <person name="Blanco E."/>
            <person name="Bosak S.A."/>
            <person name="Bradley R.K."/>
            <person name="Brand A.D."/>
            <person name="Brent M.R."/>
            <person name="Brooks A.N."/>
            <person name="Brown R.H."/>
            <person name="Butlin R.K."/>
            <person name="Caggese C."/>
            <person name="Calvi B.R."/>
            <person name="Bernardo de Carvalho A."/>
            <person name="Caspi A."/>
            <person name="Castrezana S."/>
            <person name="Celniker S.E."/>
            <person name="Chang J.L."/>
            <person name="Chapple C."/>
            <person name="Chatterji S."/>
            <person name="Chinwalla A."/>
            <person name="Civetta A."/>
            <person name="Clifton S.W."/>
            <person name="Comeron J.M."/>
            <person name="Costello J.C."/>
            <person name="Coyne J.A."/>
            <person name="Daub J."/>
            <person name="David R.G."/>
            <person name="Delcher A.L."/>
            <person name="Delehaunty K."/>
            <person name="Do C.B."/>
            <person name="Ebling H."/>
            <person name="Edwards K."/>
            <person name="Eickbush T."/>
            <person name="Evans J.D."/>
            <person name="Filipski A."/>
            <person name="Findeiss S."/>
            <person name="Freyhult E."/>
            <person name="Fulton L."/>
            <person name="Fulton R."/>
            <person name="Garcia A.C."/>
            <person name="Gardiner A."/>
            <person name="Garfield D.A."/>
            <person name="Garvin B.E."/>
            <person name="Gibson G."/>
            <person name="Gilbert D."/>
            <person name="Gnerre S."/>
            <person name="Godfrey J."/>
            <person name="Good R."/>
            <person name="Gotea V."/>
            <person name="Gravely B."/>
            <person name="Greenberg A.J."/>
            <person name="Griffiths-Jones S."/>
            <person name="Gross S."/>
            <person name="Guigo R."/>
            <person name="Gustafson E.A."/>
            <person name="Haerty W."/>
            <person name="Hahn M.W."/>
            <person name="Halligan D.L."/>
            <person name="Halpern A.L."/>
            <person name="Halter G.M."/>
            <person name="Han M.V."/>
            <person name="Heger A."/>
            <person name="Hillier L."/>
            <person name="Hinrichs A.S."/>
            <person name="Holmes I."/>
            <person name="Hoskins R.A."/>
            <person name="Hubisz M.J."/>
            <person name="Hultmark D."/>
            <person name="Huntley M.A."/>
            <person name="Jaffe D.B."/>
            <person name="Jagadeeshan S."/>
            <person name="Jeck W.R."/>
            <person name="Johnson J."/>
            <person name="Jones C.D."/>
            <person name="Jordan W.C."/>
            <person name="Karpen G.H."/>
            <person name="Kataoka E."/>
            <person name="Keightley P.D."/>
            <person name="Kheradpour P."/>
            <person name="Kirkness E.F."/>
            <person name="Koerich L.B."/>
            <person name="Kristiansen K."/>
            <person name="Kudrna D."/>
            <person name="Kulathinal R.J."/>
            <person name="Kumar S."/>
            <person name="Kwok R."/>
            <person name="Lander E."/>
            <person name="Langley C.H."/>
            <person name="Lapoint R."/>
            <person name="Lazzaro B.P."/>
            <person name="Lee S.J."/>
            <person name="Levesque L."/>
            <person name="Li R."/>
            <person name="Lin C.F."/>
            <person name="Lin M.F."/>
            <person name="Lindblad-Toh K."/>
            <person name="Llopart A."/>
            <person name="Long M."/>
            <person name="Low L."/>
            <person name="Lozovsky E."/>
            <person name="Lu J."/>
            <person name="Luo M."/>
            <person name="Machado C.A."/>
            <person name="Makalowski W."/>
            <person name="Marzo M."/>
            <person name="Matsuda M."/>
            <person name="Matzkin L."/>
            <person name="McAllister B."/>
            <person name="McBride C.S."/>
            <person name="McKernan B."/>
            <person name="McKernan K."/>
            <person name="Mendez-Lago M."/>
            <person name="Minx P."/>
            <person name="Mollenhauer M.U."/>
            <person name="Montooth K."/>
            <person name="Mount S.M."/>
            <person name="Mu X."/>
            <person name="Myers E."/>
            <person name="Negre B."/>
            <person name="Newfeld S."/>
            <person name="Nielsen R."/>
            <person name="Noor M.A."/>
            <person name="O'Grady P."/>
            <person name="Pachter L."/>
            <person name="Papaceit M."/>
            <person name="Parisi M.J."/>
            <person name="Parisi M."/>
            <person name="Parts L."/>
            <person name="Pedersen J.S."/>
            <person name="Pesole G."/>
            <person name="Phillippy A.M."/>
            <person name="Ponting C.P."/>
            <person name="Pop M."/>
            <person name="Porcelli D."/>
            <person name="Powell J.R."/>
            <person name="Prohaska S."/>
            <person name="Pruitt K."/>
            <person name="Puig M."/>
            <person name="Quesneville H."/>
            <person name="Ram K.R."/>
            <person name="Rand D."/>
            <person name="Rasmussen M.D."/>
            <person name="Reed L.K."/>
            <person name="Reenan R."/>
            <person name="Reily A."/>
            <person name="Remington K.A."/>
            <person name="Rieger T.T."/>
            <person name="Ritchie M.G."/>
            <person name="Robin C."/>
            <person name="Rogers Y.H."/>
            <person name="Rohde C."/>
            <person name="Rozas J."/>
            <person name="Rubenfield M.J."/>
            <person name="Ruiz A."/>
            <person name="Russo S."/>
            <person name="Salzberg S.L."/>
            <person name="Sanchez-Gracia A."/>
            <person name="Saranga D.J."/>
            <person name="Sato H."/>
            <person name="Schaeffer S.W."/>
            <person name="Schatz M.C."/>
            <person name="Schlenke T."/>
            <person name="Schwartz R."/>
            <person name="Segarra C."/>
            <person name="Singh R.S."/>
            <person name="Sirot L."/>
            <person name="Sirota M."/>
            <person name="Sisneros N.B."/>
            <person name="Smith C.D."/>
            <person name="Smith T.F."/>
            <person name="Spieth J."/>
            <person name="Stage D.E."/>
            <person name="Stark A."/>
            <person name="Stephan W."/>
            <person name="Strausberg R.L."/>
            <person name="Strempel S."/>
            <person name="Sturgill D."/>
            <person name="Sutton G."/>
            <person name="Sutton G.G."/>
            <person name="Tao W."/>
            <person name="Teichmann S."/>
            <person name="Tobari Y.N."/>
            <person name="Tomimura Y."/>
            <person name="Tsolas J.M."/>
            <person name="Valente V.L."/>
            <person name="Venter E."/>
            <person name="Venter J.C."/>
            <person name="Vicario S."/>
            <person name="Vieira F.G."/>
            <person name="Vilella A.J."/>
            <person name="Villasante A."/>
            <person name="Walenz B."/>
            <person name="Wang J."/>
            <person name="Wasserman M."/>
            <person name="Watts T."/>
            <person name="Wilson D."/>
            <person name="Wilson R.K."/>
            <person name="Wing R.A."/>
            <person name="Wolfner M.F."/>
            <person name="Wong A."/>
            <person name="Wong G.K."/>
            <person name="Wu C.I."/>
            <person name="Wu G."/>
            <person name="Yamamoto D."/>
            <person name="Yang H.P."/>
            <person name="Yang S.P."/>
            <person name="Yorke J.A."/>
            <person name="Yoshida K."/>
            <person name="Zdobnov E."/>
            <person name="Zhang P."/>
            <person name="Zhang Y."/>
            <person name="Zimin A.V."/>
            <person name="Baldwin J."/>
            <person name="Abdouelleil A."/>
            <person name="Abdulkadir J."/>
            <person name="Abebe A."/>
            <person name="Abera B."/>
            <person name="Abreu J."/>
            <person name="Acer S.C."/>
            <person name="Aftuck L."/>
            <person name="Alexander A."/>
            <person name="An P."/>
            <person name="Anderson E."/>
            <person name="Anderson S."/>
            <person name="Arachi H."/>
            <person name="Azer M."/>
            <person name="Bachantsang P."/>
            <person name="Barry A."/>
            <person name="Bayul T."/>
            <person name="Berlin A."/>
            <person name="Bessette D."/>
            <person name="Bloom T."/>
            <person name="Blye J."/>
            <person name="Boguslavskiy L."/>
            <person name="Bonnet C."/>
            <person name="Boukhgalter B."/>
            <person name="Bourzgui I."/>
            <person name="Brown A."/>
            <person name="Cahill P."/>
            <person name="Channer S."/>
            <person name="Cheshatsang Y."/>
            <person name="Chuda L."/>
            <person name="Citroen M."/>
            <person name="Collymore A."/>
            <person name="Cooke P."/>
            <person name="Costello M."/>
            <person name="D'Aco K."/>
            <person name="Daza R."/>
            <person name="De Haan G."/>
            <person name="DeGray S."/>
            <person name="DeMaso C."/>
            <person name="Dhargay N."/>
            <person name="Dooley K."/>
            <person name="Dooley E."/>
            <person name="Doricent M."/>
            <person name="Dorje P."/>
            <person name="Dorjee K."/>
            <person name="Dupes A."/>
            <person name="Elong R."/>
            <person name="Falk J."/>
            <person name="Farina A."/>
            <person name="Faro S."/>
            <person name="Ferguson D."/>
            <person name="Fisher S."/>
            <person name="Foley C.D."/>
            <person name="Franke A."/>
            <person name="Friedrich D."/>
            <person name="Gadbois L."/>
            <person name="Gearin G."/>
            <person name="Gearin C.R."/>
            <person name="Giannoukos G."/>
            <person name="Goode T."/>
            <person name="Graham J."/>
            <person name="Grandbois E."/>
            <person name="Grewal S."/>
            <person name="Gyaltsen K."/>
            <person name="Hafez N."/>
            <person name="Hagos B."/>
            <person name="Hall J."/>
            <person name="Henson C."/>
            <person name="Hollinger A."/>
            <person name="Honan T."/>
            <person name="Huard M.D."/>
            <person name="Hughes L."/>
            <person name="Hurhula B."/>
            <person name="Husby M.E."/>
            <person name="Kamat A."/>
            <person name="Kanga B."/>
            <person name="Kashin S."/>
            <person name="Khazanovich D."/>
            <person name="Kisner P."/>
            <person name="Lance K."/>
            <person name="Lara M."/>
            <person name="Lee W."/>
            <person name="Lennon N."/>
            <person name="Letendre F."/>
            <person name="LeVine R."/>
            <person name="Lipovsky A."/>
            <person name="Liu X."/>
            <person name="Liu J."/>
            <person name="Liu S."/>
            <person name="Lokyitsang T."/>
            <person name="Lokyitsang Y."/>
            <person name="Lubonja R."/>
            <person name="Lui A."/>
            <person name="MacDonald P."/>
            <person name="Magnisalis V."/>
            <person name="Maru K."/>
            <person name="Matthews C."/>
            <person name="McCusker W."/>
            <person name="McDonough S."/>
            <person name="Mehta T."/>
            <person name="Meldrim J."/>
            <person name="Meneus L."/>
            <person name="Mihai O."/>
            <person name="Mihalev A."/>
            <person name="Mihova T."/>
            <person name="Mittelman R."/>
            <person name="Mlenga V."/>
            <person name="Montmayeur A."/>
            <person name="Mulrain L."/>
            <person name="Navidi A."/>
            <person name="Naylor J."/>
            <person name="Negash T."/>
            <person name="Nguyen T."/>
            <person name="Nguyen N."/>
            <person name="Nicol R."/>
            <person name="Norbu C."/>
            <person name="Norbu N."/>
            <person name="Novod N."/>
            <person name="O'Neill B."/>
            <person name="Osman S."/>
            <person name="Markiewicz E."/>
            <person name="Oyono O.L."/>
            <person name="Patti C."/>
            <person name="Phunkhang P."/>
            <person name="Pierre F."/>
            <person name="Priest M."/>
            <person name="Raghuraman S."/>
            <person name="Rege F."/>
            <person name="Reyes R."/>
            <person name="Rise C."/>
            <person name="Rogov P."/>
            <person name="Ross K."/>
            <person name="Ryan E."/>
            <person name="Settipalli S."/>
            <person name="Shea T."/>
            <person name="Sherpa N."/>
            <person name="Shi L."/>
            <person name="Shih D."/>
            <person name="Sparrow T."/>
            <person name="Spaulding J."/>
            <person name="Stalker J."/>
            <person name="Stange-Thomann N."/>
            <person name="Stavropoulos S."/>
            <person name="Stone C."/>
            <person name="Strader C."/>
            <person name="Tesfaye S."/>
            <person name="Thomson T."/>
            <person name="Thoulutsang Y."/>
            <person name="Thoulutsang D."/>
            <person name="Topham K."/>
            <person name="Topping I."/>
            <person name="Tsamla T."/>
            <person name="Vassiliev H."/>
            <person name="Vo A."/>
            <person name="Wangchuk T."/>
            <person name="Wangdi T."/>
            <person name="Weiand M."/>
            <person name="Wilkinson J."/>
            <person name="Wilson A."/>
            <person name="Yadav S."/>
            <person name="Young G."/>
            <person name="Yu Q."/>
            <person name="Zembek L."/>
            <person name="Zhong D."/>
            <person name="Zimmer A."/>
            <person name="Zwirko Z."/>
            <person name="Jaffe D.B."/>
            <person name="Alvarez P."/>
            <person name="Brockman W."/>
            <person name="Butler J."/>
            <person name="Chin C."/>
            <person name="Gnerre S."/>
            <person name="Grabherr M."/>
            <person name="Kleber M."/>
            <person name="Mauceli E."/>
            <person name="MacCallum I."/>
        </authorList>
    </citation>
    <scope>NUCLEOTIDE SEQUENCE [LARGE SCALE GENOMIC DNA]</scope>
    <source>
        <strain evidence="13">Tucson 14030-0811.24</strain>
    </source>
</reference>
<feature type="domain" description="C2H2-type" evidence="11">
    <location>
        <begin position="78"/>
        <end position="106"/>
    </location>
</feature>
<dbReference type="Proteomes" id="UP000007798">
    <property type="component" value="Unassembled WGS sequence"/>
</dbReference>
<dbReference type="PANTHER" id="PTHR12268">
    <property type="entry name" value="E3 UBIQUITIN-PROTEIN LIGASE KCMF1"/>
    <property type="match status" value="1"/>
</dbReference>
<dbReference type="InterPro" id="IPR043145">
    <property type="entry name" value="Znf_ZZ_sf"/>
</dbReference>
<evidence type="ECO:0000256" key="8">
    <source>
        <dbReference type="PROSITE-ProRule" id="PRU00228"/>
    </source>
</evidence>
<dbReference type="CDD" id="cd02338">
    <property type="entry name" value="ZZ_PCMF_like"/>
    <property type="match status" value="1"/>
</dbReference>
<dbReference type="PROSITE" id="PS50157">
    <property type="entry name" value="ZINC_FINGER_C2H2_2"/>
    <property type="match status" value="1"/>
</dbReference>
<dbReference type="SMART" id="SM00291">
    <property type="entry name" value="ZnF_ZZ"/>
    <property type="match status" value="1"/>
</dbReference>
<dbReference type="GO" id="GO:0032436">
    <property type="term" value="P:positive regulation of proteasomal ubiquitin-dependent protein catabolic process"/>
    <property type="evidence" value="ECO:0007669"/>
    <property type="project" value="EnsemblMetazoa"/>
</dbReference>
<evidence type="ECO:0000256" key="9">
    <source>
        <dbReference type="SAM" id="MobiDB-lite"/>
    </source>
</evidence>
<evidence type="ECO:0000256" key="5">
    <source>
        <dbReference type="ARBA" id="ARBA00022771"/>
    </source>
</evidence>
<name>A0A0Q9WZR0_DROWI</name>
<gene>
    <name evidence="12" type="primary">Dwil\GK26991</name>
    <name evidence="12" type="ORF">Dwil_GK26991</name>
</gene>
<dbReference type="InterPro" id="IPR000433">
    <property type="entry name" value="Znf_ZZ"/>
</dbReference>
<keyword evidence="6" id="KW-0833">Ubl conjugation pathway</keyword>
<feature type="compositionally biased region" description="Low complexity" evidence="9">
    <location>
        <begin position="366"/>
        <end position="387"/>
    </location>
</feature>
<organism evidence="12 13">
    <name type="scientific">Drosophila willistoni</name>
    <name type="common">Fruit fly</name>
    <dbReference type="NCBI Taxonomy" id="7260"/>
    <lineage>
        <taxon>Eukaryota</taxon>
        <taxon>Metazoa</taxon>
        <taxon>Ecdysozoa</taxon>
        <taxon>Arthropoda</taxon>
        <taxon>Hexapoda</taxon>
        <taxon>Insecta</taxon>
        <taxon>Pterygota</taxon>
        <taxon>Neoptera</taxon>
        <taxon>Endopterygota</taxon>
        <taxon>Diptera</taxon>
        <taxon>Brachycera</taxon>
        <taxon>Muscomorpha</taxon>
        <taxon>Ephydroidea</taxon>
        <taxon>Drosophilidae</taxon>
        <taxon>Drosophila</taxon>
        <taxon>Sophophora</taxon>
    </lineage>
</organism>
<dbReference type="SUPFAM" id="SSF57850">
    <property type="entry name" value="RING/U-box"/>
    <property type="match status" value="1"/>
</dbReference>
<dbReference type="Gene3D" id="3.30.60.90">
    <property type="match status" value="1"/>
</dbReference>
<dbReference type="AlphaFoldDB" id="A0A0Q9WZR0"/>
<dbReference type="PROSITE" id="PS01357">
    <property type="entry name" value="ZF_ZZ_1"/>
    <property type="match status" value="1"/>
</dbReference>
<dbReference type="InterPro" id="IPR013087">
    <property type="entry name" value="Znf_C2H2_type"/>
</dbReference>
<dbReference type="FunCoup" id="A0A0Q9WZR0">
    <property type="interactions" value="21"/>
</dbReference>
<dbReference type="GO" id="GO:0008270">
    <property type="term" value="F:zinc ion binding"/>
    <property type="evidence" value="ECO:0007669"/>
    <property type="project" value="UniProtKB-KW"/>
</dbReference>
<evidence type="ECO:0000256" key="4">
    <source>
        <dbReference type="ARBA" id="ARBA00022723"/>
    </source>
</evidence>
<evidence type="ECO:0000256" key="3">
    <source>
        <dbReference type="ARBA" id="ARBA00022679"/>
    </source>
</evidence>
<evidence type="ECO:0000256" key="7">
    <source>
        <dbReference type="ARBA" id="ARBA00022833"/>
    </source>
</evidence>
<evidence type="ECO:0000256" key="1">
    <source>
        <dbReference type="ARBA" id="ARBA00000900"/>
    </source>
</evidence>
<evidence type="ECO:0000256" key="6">
    <source>
        <dbReference type="ARBA" id="ARBA00022786"/>
    </source>
</evidence>
<keyword evidence="7" id="KW-0862">Zinc</keyword>
<evidence type="ECO:0000259" key="10">
    <source>
        <dbReference type="PROSITE" id="PS50135"/>
    </source>
</evidence>
<evidence type="ECO:0000313" key="12">
    <source>
        <dbReference type="EMBL" id="KRF98664.1"/>
    </source>
</evidence>
<sequence>MNRHEGIMCNGCGKISFTGRCYRCLSCRDFDICAECYENDFTTAEHPFDHPVKCVYTLADVELYFGAEYISSDPPQSYRCPYCKQWGFNESTFLEHVSSVHTNASPLLVSTMVTLFEQQQASRLFLEDEQLAAFSANANSRNALMNRSRITLDLYLEPLNPDGSYRNRRCQEISLHAAAHKNEGRRGAAQQNAAVMHGQMQPPEFHMGSTELSVAPLGGSLGGGGGQYVNFAEPLTPRRRGRPRGGERIRFNVPPLDNIRFTISEAEPSPSSLSDATSVSSIWFIVFHNNSPTESKWCPFHSERYDAFLSEPNYPGASVKRIIAAFLHASLLREPRHRQGGLVRLAGPHGSLIHVSGGRGLGSGATGSAQSASTSQRQSNGNDNNNNTGAALRLTTRPHDDEGSKIQSDEDRQRFLCYRFRTLEITTDQNIFLVQRAEFVAQLFASALCDEQLQFNAHNEENSMTTNPNIITNPIAAPKLRRTRLNGESVGAGDAEPQLSPR</sequence>
<dbReference type="GO" id="GO:0005886">
    <property type="term" value="C:plasma membrane"/>
    <property type="evidence" value="ECO:0007669"/>
    <property type="project" value="TreeGrafter"/>
</dbReference>
<keyword evidence="4" id="KW-0479">Metal-binding</keyword>
<comment type="catalytic activity">
    <reaction evidence="1">
        <text>S-ubiquitinyl-[E2 ubiquitin-conjugating enzyme]-L-cysteine + [acceptor protein]-L-lysine = [E2 ubiquitin-conjugating enzyme]-L-cysteine + N(6)-ubiquitinyl-[acceptor protein]-L-lysine.</text>
        <dbReference type="EC" id="2.3.2.27"/>
    </reaction>
</comment>
<feature type="region of interest" description="Disordered" evidence="9">
    <location>
        <begin position="356"/>
        <end position="408"/>
    </location>
</feature>
<keyword evidence="13" id="KW-1185">Reference proteome</keyword>
<proteinExistence type="predicted"/>
<feature type="domain" description="ZZ-type" evidence="10">
    <location>
        <begin position="4"/>
        <end position="60"/>
    </location>
</feature>
<keyword evidence="3" id="KW-0808">Transferase</keyword>
<protein>
    <recommendedName>
        <fullName evidence="2">RING-type E3 ubiquitin transferase</fullName>
        <ecNumber evidence="2">2.3.2.27</ecNumber>
    </recommendedName>
</protein>
<keyword evidence="5 8" id="KW-0863">Zinc-finger</keyword>
<dbReference type="PANTHER" id="PTHR12268:SF13">
    <property type="entry name" value="E3 UBIQUITIN-PROTEIN LIGASE KCMF1"/>
    <property type="match status" value="1"/>
</dbReference>
<dbReference type="InterPro" id="IPR050774">
    <property type="entry name" value="KCMF1/Dystrophin"/>
</dbReference>
<evidence type="ECO:0000313" key="13">
    <source>
        <dbReference type="Proteomes" id="UP000007798"/>
    </source>
</evidence>
<dbReference type="OrthoDB" id="2122982at2759"/>
<evidence type="ECO:0000256" key="2">
    <source>
        <dbReference type="ARBA" id="ARBA00012483"/>
    </source>
</evidence>
<dbReference type="PROSITE" id="PS50135">
    <property type="entry name" value="ZF_ZZ_2"/>
    <property type="match status" value="1"/>
</dbReference>
<dbReference type="GO" id="GO:0099536">
    <property type="term" value="P:synaptic signaling"/>
    <property type="evidence" value="ECO:0007669"/>
    <property type="project" value="TreeGrafter"/>
</dbReference>
<dbReference type="GO" id="GO:0061630">
    <property type="term" value="F:ubiquitin protein ligase activity"/>
    <property type="evidence" value="ECO:0007669"/>
    <property type="project" value="UniProtKB-EC"/>
</dbReference>
<evidence type="ECO:0000259" key="11">
    <source>
        <dbReference type="PROSITE" id="PS50157"/>
    </source>
</evidence>
<dbReference type="GO" id="GO:0045202">
    <property type="term" value="C:synapse"/>
    <property type="evidence" value="ECO:0007669"/>
    <property type="project" value="GOC"/>
</dbReference>
<accession>A0A0Q9WZR0</accession>
<dbReference type="InParanoid" id="A0A0Q9WZR0"/>
<dbReference type="Pfam" id="PF00569">
    <property type="entry name" value="ZZ"/>
    <property type="match status" value="1"/>
</dbReference>